<dbReference type="InterPro" id="IPR000210">
    <property type="entry name" value="BTB/POZ_dom"/>
</dbReference>
<name>A0AAD5YIT1_9APHY</name>
<protein>
    <recommendedName>
        <fullName evidence="1">BTB domain-containing protein</fullName>
    </recommendedName>
</protein>
<evidence type="ECO:0000313" key="3">
    <source>
        <dbReference type="Proteomes" id="UP001212997"/>
    </source>
</evidence>
<dbReference type="EMBL" id="JANAWD010000097">
    <property type="protein sequence ID" value="KAJ3487250.1"/>
    <property type="molecule type" value="Genomic_DNA"/>
</dbReference>
<dbReference type="InterPro" id="IPR011333">
    <property type="entry name" value="SKP1/BTB/POZ_sf"/>
</dbReference>
<dbReference type="SMART" id="SM00225">
    <property type="entry name" value="BTB"/>
    <property type="match status" value="1"/>
</dbReference>
<dbReference type="Proteomes" id="UP001212997">
    <property type="component" value="Unassembled WGS sequence"/>
</dbReference>
<dbReference type="InterPro" id="IPR052972">
    <property type="entry name" value="Sacsin_chaperone_reg"/>
</dbReference>
<keyword evidence="3" id="KW-1185">Reference proteome</keyword>
<dbReference type="Pfam" id="PF25794">
    <property type="entry name" value="SACS"/>
    <property type="match status" value="1"/>
</dbReference>
<sequence length="1610" mass="182205">MSWLPTTNGLRSPQQCRDHTEIQPRALFDQVLDVLDTGRMKITSPSLRRAFGWDENVPTHIIKEQLSRVLSGGRTLDKFDRLNILLPELGRRLNTIKGTRLEEDLKQITAEQPWIPIRRDLIATTPMTLIGGHTPLPGFCTIPPQMIIEQSTVELLRLMGCPEVPSNDRILHILHVMKSSIEISNVNISHIVRLLAAIDPTDLSMEDRDRVLIPDADCVLRPLDQVYFNDVGAAVYRMTIPEDRFDVHREVDGKLATHLGIQTLRSLNLQAYDVDDDDMGEDVTTRISNVLRQYSIKQTFNEFLANACDAGATSFDILIDEGRFKFEHILSPAMRTLQDSPALVLHNDAVFTESDFKGIRHIGLGGKQGRTDAIGKFGLGALSMFHFTEIATIISGEYVQFLDPSRRFLPLNGHRERRSLKIPLRKLKRHHADHLEPFDGLYGFNSNLDSYQGTLFRLPLRSRVEAHRSPICDTPIPTYEVYKLVDEYRLTASSSLLFIPVQCISVSFRGTRESVKKAWGVRASRQTQPPDACGHIRHQVTISSTHSLTPEEWCIVSEQATIDNMPTEHVPLIKTHRIRNISVAVAARVDREKSGALGFIPRLYSKLPLPIETSLPVHVEGSFILADDRRSIRFEDSGSLNPESRYNLWIFNSKVPYLYHTLLESWPIDNSLGLWPRVRKNQGDSISHTVANAFFACLPSSSRRLVVTLDGHRHSPADTIFLSKDEAEGVRKVAKRLAQSDVAIIPHHIRVQLQELRSGNIHFGDADYFISLIRRETNAFERAVVLEEFTIAHINDLLSLFKHRTESGSLVGLPLLPLATSRLAHVAGSSPSSFYFIVSSSPKTWRPWPLFPPEHFLHPDLDVTVFTTASFKFNVAPFSKSEIIPLITSTIQPSPSRHLNSTEQEWLRRFWENFNELDNLSLNDISTLPVIPTVSGGPHVSLQECRSASVLRYLESSETRWLPQMLVRLGARVVRISECSGVLQSGLHFLDCTYESIVKFLATLPHADLPIRIALFSEDHQEKFASYMRNHLYTLRVSRTYGKGKNRQTVYTVNHQATLRHLPIWKACNGSTQSFFAVSSNQFKMLPGSLPLSSLRPFLRREAWFSEYSQDLVDILDVRPLKVCALISEHLDLPRALTLNQIDPFQNFLLRILATDPGVLTLPVPNTFRDMVACNTLYAHSVPLFRTVFQHSPDVFLFPSMRTRLESQLERSGLKRSVDFSAFLECAKSVHQTSDEEGATAAAEWYNNHLWTVIGANRNQWLQLDCLRFIPRSDIRRNYQGPAFLPHDYARPLPAIVQPKELLRAEHEAIAWTQRALFRDPPSAQLLMAHPTLGVPEGCEVVEHLRALVTIADAHRFDSDVLSDLTATYRWLSSNVTKCRSYLLASQHENLFLNVEDPKAGVWTFVPARSLLFDGHDEGGWKRARNFLSQFRELLLEIGAKQITAARRPNLQPSLRDQFIASFRASLNDQRKEEQFTDVALVSSDGREFPAHKVILSASTKYFSNQFGGGWRESSSPSVNVAMSGDSLRVLLDYIYSGNLEQSDQDRLLELLEVSHLMELWDLFARVEYDLIDTITLGTVNLVHEIAGTSEATELAKACQGFKNDNAHAL</sequence>
<dbReference type="InterPro" id="IPR058210">
    <property type="entry name" value="SACS/Nov_dom"/>
</dbReference>
<dbReference type="InterPro" id="IPR036890">
    <property type="entry name" value="HATPase_C_sf"/>
</dbReference>
<dbReference type="SUPFAM" id="SSF55874">
    <property type="entry name" value="ATPase domain of HSP90 chaperone/DNA topoisomerase II/histidine kinase"/>
    <property type="match status" value="1"/>
</dbReference>
<organism evidence="2 3">
    <name type="scientific">Meripilus lineatus</name>
    <dbReference type="NCBI Taxonomy" id="2056292"/>
    <lineage>
        <taxon>Eukaryota</taxon>
        <taxon>Fungi</taxon>
        <taxon>Dikarya</taxon>
        <taxon>Basidiomycota</taxon>
        <taxon>Agaricomycotina</taxon>
        <taxon>Agaricomycetes</taxon>
        <taxon>Polyporales</taxon>
        <taxon>Meripilaceae</taxon>
        <taxon>Meripilus</taxon>
    </lineage>
</organism>
<comment type="caution">
    <text evidence="2">The sequence shown here is derived from an EMBL/GenBank/DDBJ whole genome shotgun (WGS) entry which is preliminary data.</text>
</comment>
<dbReference type="PANTHER" id="PTHR15600:SF42">
    <property type="entry name" value="SACSIN"/>
    <property type="match status" value="1"/>
</dbReference>
<dbReference type="GO" id="GO:0030544">
    <property type="term" value="F:Hsp70 protein binding"/>
    <property type="evidence" value="ECO:0007669"/>
    <property type="project" value="TreeGrafter"/>
</dbReference>
<dbReference type="PANTHER" id="PTHR15600">
    <property type="entry name" value="SACSIN"/>
    <property type="match status" value="1"/>
</dbReference>
<dbReference type="Pfam" id="PF00651">
    <property type="entry name" value="BTB"/>
    <property type="match status" value="1"/>
</dbReference>
<gene>
    <name evidence="2" type="ORF">NLI96_g3655</name>
</gene>
<dbReference type="CDD" id="cd18186">
    <property type="entry name" value="BTB_POZ_ZBTB_KLHL-like"/>
    <property type="match status" value="1"/>
</dbReference>
<evidence type="ECO:0000259" key="1">
    <source>
        <dbReference type="PROSITE" id="PS50097"/>
    </source>
</evidence>
<feature type="domain" description="BTB" evidence="1">
    <location>
        <begin position="1477"/>
        <end position="1544"/>
    </location>
</feature>
<accession>A0AAD5YIT1</accession>
<proteinExistence type="predicted"/>
<dbReference type="SUPFAM" id="SSF54695">
    <property type="entry name" value="POZ domain"/>
    <property type="match status" value="1"/>
</dbReference>
<reference evidence="2" key="1">
    <citation type="submission" date="2022-07" db="EMBL/GenBank/DDBJ databases">
        <title>Genome Sequence of Physisporinus lineatus.</title>
        <authorList>
            <person name="Buettner E."/>
        </authorList>
    </citation>
    <scope>NUCLEOTIDE SEQUENCE</scope>
    <source>
        <strain evidence="2">VT162</strain>
    </source>
</reference>
<dbReference type="PROSITE" id="PS50097">
    <property type="entry name" value="BTB"/>
    <property type="match status" value="1"/>
</dbReference>
<evidence type="ECO:0000313" key="2">
    <source>
        <dbReference type="EMBL" id="KAJ3487250.1"/>
    </source>
</evidence>
<dbReference type="Gene3D" id="3.30.710.10">
    <property type="entry name" value="Potassium Channel Kv1.1, Chain A"/>
    <property type="match status" value="1"/>
</dbReference>